<dbReference type="PANTHER" id="PTHR11941">
    <property type="entry name" value="ENOYL-COA HYDRATASE-RELATED"/>
    <property type="match status" value="1"/>
</dbReference>
<dbReference type="FunFam" id="3.90.226.10:FF:000009">
    <property type="entry name" value="Carnitinyl-CoA dehydratase"/>
    <property type="match status" value="1"/>
</dbReference>
<evidence type="ECO:0008006" key="6">
    <source>
        <dbReference type="Google" id="ProtNLM"/>
    </source>
</evidence>
<dbReference type="GO" id="GO:0005739">
    <property type="term" value="C:mitochondrion"/>
    <property type="evidence" value="ECO:0007669"/>
    <property type="project" value="TreeGrafter"/>
</dbReference>
<protein>
    <recommendedName>
        <fullName evidence="6">Enoyl-CoA hydratase</fullName>
    </recommendedName>
</protein>
<dbReference type="InterPro" id="IPR001753">
    <property type="entry name" value="Enoyl-CoA_hydra/iso"/>
</dbReference>
<gene>
    <name evidence="4" type="primary">107361746</name>
</gene>
<dbReference type="Pfam" id="PF00378">
    <property type="entry name" value="ECH_1"/>
    <property type="match status" value="1"/>
</dbReference>
<dbReference type="PROSITE" id="PS00166">
    <property type="entry name" value="ENOYL_COA_HYDRATASE"/>
    <property type="match status" value="1"/>
</dbReference>
<proteinExistence type="inferred from homology"/>
<dbReference type="FunFam" id="1.10.12.10:FF:000001">
    <property type="entry name" value="Probable enoyl-CoA hydratase, mitochondrial"/>
    <property type="match status" value="1"/>
</dbReference>
<keyword evidence="5" id="KW-1185">Reference proteome</keyword>
<dbReference type="AlphaFoldDB" id="T1K9T2"/>
<dbReference type="PANTHER" id="PTHR11941:SF171">
    <property type="entry name" value="SD19268P"/>
    <property type="match status" value="1"/>
</dbReference>
<dbReference type="OrthoDB" id="410701at2759"/>
<evidence type="ECO:0000256" key="3">
    <source>
        <dbReference type="RuleBase" id="RU003707"/>
    </source>
</evidence>
<dbReference type="InterPro" id="IPR014748">
    <property type="entry name" value="Enoyl-CoA_hydra_C"/>
</dbReference>
<reference evidence="4" key="2">
    <citation type="submission" date="2015-06" db="UniProtKB">
        <authorList>
            <consortium name="EnsemblMetazoa"/>
        </authorList>
    </citation>
    <scope>IDENTIFICATION</scope>
</reference>
<evidence type="ECO:0000256" key="2">
    <source>
        <dbReference type="ARBA" id="ARBA00023239"/>
    </source>
</evidence>
<dbReference type="EMBL" id="CAEY01001893">
    <property type="status" value="NOT_ANNOTATED_CDS"/>
    <property type="molecule type" value="Genomic_DNA"/>
</dbReference>
<evidence type="ECO:0000313" key="5">
    <source>
        <dbReference type="Proteomes" id="UP000015104"/>
    </source>
</evidence>
<dbReference type="CDD" id="cd06558">
    <property type="entry name" value="crotonase-like"/>
    <property type="match status" value="1"/>
</dbReference>
<dbReference type="GO" id="GO:0006635">
    <property type="term" value="P:fatty acid beta-oxidation"/>
    <property type="evidence" value="ECO:0007669"/>
    <property type="project" value="TreeGrafter"/>
</dbReference>
<dbReference type="EnsemblMetazoa" id="tetur07g06080.1">
    <property type="protein sequence ID" value="tetur07g06080.1"/>
    <property type="gene ID" value="tetur07g06080"/>
</dbReference>
<accession>T1K9T2</accession>
<dbReference type="Gene3D" id="3.90.226.10">
    <property type="entry name" value="2-enoyl-CoA Hydratase, Chain A, domain 1"/>
    <property type="match status" value="1"/>
</dbReference>
<dbReference type="SUPFAM" id="SSF52096">
    <property type="entry name" value="ClpP/crotonase"/>
    <property type="match status" value="1"/>
</dbReference>
<dbReference type="KEGG" id="tut:107361746"/>
<evidence type="ECO:0000256" key="1">
    <source>
        <dbReference type="ARBA" id="ARBA00005254"/>
    </source>
</evidence>
<name>T1K9T2_TETUR</name>
<dbReference type="OMA" id="YEQAHAW"/>
<dbReference type="HOGENOM" id="CLU_009834_7_6_1"/>
<dbReference type="InterPro" id="IPR029045">
    <property type="entry name" value="ClpP/crotonase-like_dom_sf"/>
</dbReference>
<dbReference type="Gene3D" id="1.10.12.10">
    <property type="entry name" value="Lyase 2-enoyl-coa Hydratase, Chain A, domain 2"/>
    <property type="match status" value="1"/>
</dbReference>
<dbReference type="InterPro" id="IPR018376">
    <property type="entry name" value="Enoyl-CoA_hyd/isom_CS"/>
</dbReference>
<dbReference type="Proteomes" id="UP000015104">
    <property type="component" value="Unassembled WGS sequence"/>
</dbReference>
<dbReference type="STRING" id="32264.T1K9T2"/>
<evidence type="ECO:0000313" key="4">
    <source>
        <dbReference type="EnsemblMetazoa" id="tetur07g06080.1"/>
    </source>
</evidence>
<dbReference type="eggNOG" id="KOG1679">
    <property type="taxonomic scope" value="Eukaryota"/>
</dbReference>
<comment type="similarity">
    <text evidence="1 3">Belongs to the enoyl-CoA hydratase/isomerase family.</text>
</comment>
<organism evidence="4 5">
    <name type="scientific">Tetranychus urticae</name>
    <name type="common">Two-spotted spider mite</name>
    <dbReference type="NCBI Taxonomy" id="32264"/>
    <lineage>
        <taxon>Eukaryota</taxon>
        <taxon>Metazoa</taxon>
        <taxon>Ecdysozoa</taxon>
        <taxon>Arthropoda</taxon>
        <taxon>Chelicerata</taxon>
        <taxon>Arachnida</taxon>
        <taxon>Acari</taxon>
        <taxon>Acariformes</taxon>
        <taxon>Trombidiformes</taxon>
        <taxon>Prostigmata</taxon>
        <taxon>Eleutherengona</taxon>
        <taxon>Raphignathae</taxon>
        <taxon>Tetranychoidea</taxon>
        <taxon>Tetranychidae</taxon>
        <taxon>Tetranychus</taxon>
    </lineage>
</organism>
<sequence length="301" mass="33095">MIFRIFSPLFHPIKPVSVPFRSLAVKREDFFEKSDEIVKVQTSQDVTGLFVLSLNHGKKRNALSEAMISLMEQSLSSLKSDRSVRCLILRSQVDGVFCAGADLKERFEMDNHDVGPFVERLRNLANNLSELPFPTIAAIDGAAFGGGLEFALACDLRVASLRAKLGLVETKLGILPGAGGTQRLPRLIGLSKAKDLIFTGRKVSAEEAHSIGLVDYLTSDEDKEDKEAAFNRSVGLAKDICSSGPLGVRWAKFALTKGITVDIHSGMAFEKAAYDQIIWTKDRVEGMKSFLEKRSPNYKGE</sequence>
<dbReference type="GO" id="GO:0004300">
    <property type="term" value="F:enoyl-CoA hydratase activity"/>
    <property type="evidence" value="ECO:0007669"/>
    <property type="project" value="UniProtKB-ARBA"/>
</dbReference>
<reference evidence="5" key="1">
    <citation type="submission" date="2011-08" db="EMBL/GenBank/DDBJ databases">
        <authorList>
            <person name="Rombauts S."/>
        </authorList>
    </citation>
    <scope>NUCLEOTIDE SEQUENCE</scope>
    <source>
        <strain evidence="5">London</strain>
    </source>
</reference>
<keyword evidence="2" id="KW-0456">Lyase</keyword>